<protein>
    <recommendedName>
        <fullName evidence="4">YmzC-like protein</fullName>
    </recommendedName>
</protein>
<dbReference type="Pfam" id="PF14157">
    <property type="entry name" value="YmzC"/>
    <property type="match status" value="1"/>
</dbReference>
<reference evidence="3" key="1">
    <citation type="submission" date="2016-02" db="EMBL/GenBank/DDBJ databases">
        <authorList>
            <person name="Dunlap C."/>
        </authorList>
    </citation>
    <scope>NUCLEOTIDE SEQUENCE [LARGE SCALE GENOMIC DNA]</scope>
    <source>
        <strain evidence="3">NRRL B-41092</strain>
    </source>
</reference>
<name>A0A150FCQ8_9BACI</name>
<evidence type="ECO:0000313" key="2">
    <source>
        <dbReference type="EMBL" id="KXZ22278.1"/>
    </source>
</evidence>
<feature type="region of interest" description="Disordered" evidence="1">
    <location>
        <begin position="35"/>
        <end position="54"/>
    </location>
</feature>
<dbReference type="STRING" id="1793963.AXI58_09790"/>
<feature type="compositionally biased region" description="Polar residues" evidence="1">
    <location>
        <begin position="35"/>
        <end position="45"/>
    </location>
</feature>
<evidence type="ECO:0008006" key="4">
    <source>
        <dbReference type="Google" id="ProtNLM"/>
    </source>
</evidence>
<comment type="caution">
    <text evidence="2">The sequence shown here is derived from an EMBL/GenBank/DDBJ whole genome shotgun (WGS) entry which is preliminary data.</text>
</comment>
<dbReference type="Proteomes" id="UP000075430">
    <property type="component" value="Unassembled WGS sequence"/>
</dbReference>
<organism evidence="2 3">
    <name type="scientific">Bacillus nakamurai</name>
    <dbReference type="NCBI Taxonomy" id="1793963"/>
    <lineage>
        <taxon>Bacteria</taxon>
        <taxon>Bacillati</taxon>
        <taxon>Bacillota</taxon>
        <taxon>Bacilli</taxon>
        <taxon>Bacillales</taxon>
        <taxon>Bacillaceae</taxon>
        <taxon>Bacillus</taxon>
    </lineage>
</organism>
<gene>
    <name evidence="2" type="ORF">AXI58_09790</name>
</gene>
<proteinExistence type="predicted"/>
<dbReference type="EMBL" id="LSBA01000005">
    <property type="protein sequence ID" value="KXZ22278.1"/>
    <property type="molecule type" value="Genomic_DNA"/>
</dbReference>
<accession>A0A150FCQ8</accession>
<dbReference type="RefSeq" id="WP_061520623.1">
    <property type="nucleotide sequence ID" value="NZ_JARLZY010000019.1"/>
</dbReference>
<sequence>MFESESELRRIRITLVWIAVFLLFGACSNHETVVTTDDSGSSDAGPQTEGAVPLENNHFGVVQDGYLKIYRYEEKNNKIELKKESSLDELE</sequence>
<dbReference type="InterPro" id="IPR025448">
    <property type="entry name" value="YmzC-like"/>
</dbReference>
<keyword evidence="3" id="KW-1185">Reference proteome</keyword>
<dbReference type="Gene3D" id="6.20.140.10">
    <property type="match status" value="1"/>
</dbReference>
<evidence type="ECO:0000313" key="3">
    <source>
        <dbReference type="Proteomes" id="UP000075430"/>
    </source>
</evidence>
<dbReference type="OrthoDB" id="2894807at2"/>
<dbReference type="AlphaFoldDB" id="A0A150FCQ8"/>
<evidence type="ECO:0000256" key="1">
    <source>
        <dbReference type="SAM" id="MobiDB-lite"/>
    </source>
</evidence>